<protein>
    <submittedName>
        <fullName evidence="2">Uncharacterized protein</fullName>
    </submittedName>
</protein>
<reference evidence="2" key="1">
    <citation type="submission" date="2020-02" db="EMBL/GenBank/DDBJ databases">
        <authorList>
            <person name="Meier V. D."/>
        </authorList>
    </citation>
    <scope>NUCLEOTIDE SEQUENCE</scope>
    <source>
        <strain evidence="2">AVDCRST_MAG25</strain>
    </source>
</reference>
<accession>A0A6J4QZ26</accession>
<evidence type="ECO:0000313" key="2">
    <source>
        <dbReference type="EMBL" id="CAA9459437.1"/>
    </source>
</evidence>
<proteinExistence type="predicted"/>
<dbReference type="EMBL" id="CADCVI010000042">
    <property type="protein sequence ID" value="CAA9459437.1"/>
    <property type="molecule type" value="Genomic_DNA"/>
</dbReference>
<feature type="region of interest" description="Disordered" evidence="1">
    <location>
        <begin position="44"/>
        <end position="73"/>
    </location>
</feature>
<sequence>MMDAFFVEPAVQPLRQIQRAAIQVDDRVVLWGGGYEHLVITREPRDLDTAPAPTGTGEPPAGHRPGRGTVGSRGCDAQNLILNALVA</sequence>
<evidence type="ECO:0000256" key="1">
    <source>
        <dbReference type="SAM" id="MobiDB-lite"/>
    </source>
</evidence>
<name>A0A6J4QZ26_9ACTN</name>
<gene>
    <name evidence="2" type="ORF">AVDCRST_MAG25-645</name>
</gene>
<organism evidence="2">
    <name type="scientific">uncultured Rubrobacteraceae bacterium</name>
    <dbReference type="NCBI Taxonomy" id="349277"/>
    <lineage>
        <taxon>Bacteria</taxon>
        <taxon>Bacillati</taxon>
        <taxon>Actinomycetota</taxon>
        <taxon>Rubrobacteria</taxon>
        <taxon>Rubrobacterales</taxon>
        <taxon>Rubrobacteraceae</taxon>
        <taxon>environmental samples</taxon>
    </lineage>
</organism>
<feature type="compositionally biased region" description="Low complexity" evidence="1">
    <location>
        <begin position="49"/>
        <end position="60"/>
    </location>
</feature>
<dbReference type="AlphaFoldDB" id="A0A6J4QZ26"/>